<feature type="non-terminal residue" evidence="2">
    <location>
        <position position="1"/>
    </location>
</feature>
<name>A0A3B0XKT0_9ZZZZ</name>
<proteinExistence type="predicted"/>
<keyword evidence="1" id="KW-0175">Coiled coil</keyword>
<feature type="coiled-coil region" evidence="1">
    <location>
        <begin position="46"/>
        <end position="73"/>
    </location>
</feature>
<organism evidence="2">
    <name type="scientific">hydrothermal vent metagenome</name>
    <dbReference type="NCBI Taxonomy" id="652676"/>
    <lineage>
        <taxon>unclassified sequences</taxon>
        <taxon>metagenomes</taxon>
        <taxon>ecological metagenomes</taxon>
    </lineage>
</organism>
<evidence type="ECO:0000313" key="2">
    <source>
        <dbReference type="EMBL" id="VAW63747.1"/>
    </source>
</evidence>
<dbReference type="AlphaFoldDB" id="A0A3B0XKT0"/>
<reference evidence="2" key="1">
    <citation type="submission" date="2018-06" db="EMBL/GenBank/DDBJ databases">
        <authorList>
            <person name="Zhirakovskaya E."/>
        </authorList>
    </citation>
    <scope>NUCLEOTIDE SEQUENCE</scope>
</reference>
<evidence type="ECO:0000256" key="1">
    <source>
        <dbReference type="SAM" id="Coils"/>
    </source>
</evidence>
<accession>A0A3B0XKT0</accession>
<gene>
    <name evidence="2" type="ORF">MNBD_GAMMA11-1120</name>
</gene>
<sequence length="127" mass="14247">FKEKQKLLKKFKEELSRNHNPKYFSTTDELTEEVTKAIIPVYRTGVKTLITENDSLKKEITSLKSKIQNLNTTSNTTNSTITSGIIESVANPPLRGLQDVISGLKENKKEKDISGLAAAISRIDRKK</sequence>
<protein>
    <submittedName>
        <fullName evidence="2">Uncharacterized protein</fullName>
    </submittedName>
</protein>
<dbReference type="EMBL" id="UOFG01000209">
    <property type="protein sequence ID" value="VAW63747.1"/>
    <property type="molecule type" value="Genomic_DNA"/>
</dbReference>